<dbReference type="GO" id="GO:0003964">
    <property type="term" value="F:RNA-directed DNA polymerase activity"/>
    <property type="evidence" value="ECO:0007669"/>
    <property type="project" value="UniProtKB-KW"/>
</dbReference>
<comment type="caution">
    <text evidence="8">The sequence shown here is derived from an EMBL/GenBank/DDBJ whole genome shotgun (WGS) entry which is preliminary data.</text>
</comment>
<feature type="non-terminal residue" evidence="8">
    <location>
        <position position="112"/>
    </location>
</feature>
<keyword evidence="5" id="KW-0378">Hydrolase</keyword>
<evidence type="ECO:0000256" key="1">
    <source>
        <dbReference type="ARBA" id="ARBA00022679"/>
    </source>
</evidence>
<reference evidence="8 9" key="1">
    <citation type="journal article" date="2021" name="Nat. Plants">
        <title>The Taxus genome provides insights into paclitaxel biosynthesis.</title>
        <authorList>
            <person name="Xiong X."/>
            <person name="Gou J."/>
            <person name="Liao Q."/>
            <person name="Li Y."/>
            <person name="Zhou Q."/>
            <person name="Bi G."/>
            <person name="Li C."/>
            <person name="Du R."/>
            <person name="Wang X."/>
            <person name="Sun T."/>
            <person name="Guo L."/>
            <person name="Liang H."/>
            <person name="Lu P."/>
            <person name="Wu Y."/>
            <person name="Zhang Z."/>
            <person name="Ro D.K."/>
            <person name="Shang Y."/>
            <person name="Huang S."/>
            <person name="Yan J."/>
        </authorList>
    </citation>
    <scope>NUCLEOTIDE SEQUENCE [LARGE SCALE GENOMIC DNA]</scope>
    <source>
        <strain evidence="8">Ta-2019</strain>
    </source>
</reference>
<feature type="domain" description="Reverse transcriptase RNase H-like" evidence="7">
    <location>
        <begin position="2"/>
        <end position="80"/>
    </location>
</feature>
<evidence type="ECO:0000313" key="8">
    <source>
        <dbReference type="EMBL" id="KAH9308774.1"/>
    </source>
</evidence>
<evidence type="ECO:0000256" key="6">
    <source>
        <dbReference type="ARBA" id="ARBA00022918"/>
    </source>
</evidence>
<dbReference type="EMBL" id="JAHRHJ020000007">
    <property type="protein sequence ID" value="KAH9308774.1"/>
    <property type="molecule type" value="Genomic_DNA"/>
</dbReference>
<sequence>NKDNDEQPIAFFNKSMEDYGVKYSFIEKHVLVVIRILKKFKHLVSKNKVQLLVFHVGVKDFLLKDLNEKRAGWITCVMEYDIEIKVTKLVRGKGLCEKMILNKQKEACNEKE</sequence>
<evidence type="ECO:0000256" key="2">
    <source>
        <dbReference type="ARBA" id="ARBA00022695"/>
    </source>
</evidence>
<proteinExistence type="predicted"/>
<keyword evidence="6" id="KW-0695">RNA-directed DNA polymerase</keyword>
<keyword evidence="1" id="KW-0808">Transferase</keyword>
<dbReference type="SUPFAM" id="SSF56672">
    <property type="entry name" value="DNA/RNA polymerases"/>
    <property type="match status" value="1"/>
</dbReference>
<keyword evidence="9" id="KW-1185">Reference proteome</keyword>
<evidence type="ECO:0000256" key="3">
    <source>
        <dbReference type="ARBA" id="ARBA00022722"/>
    </source>
</evidence>
<keyword evidence="2" id="KW-0548">Nucleotidyltransferase</keyword>
<dbReference type="InterPro" id="IPR041373">
    <property type="entry name" value="RT_RNaseH"/>
</dbReference>
<keyword evidence="3" id="KW-0540">Nuclease</keyword>
<evidence type="ECO:0000256" key="5">
    <source>
        <dbReference type="ARBA" id="ARBA00022801"/>
    </source>
</evidence>
<dbReference type="Pfam" id="PF17917">
    <property type="entry name" value="RT_RNaseH"/>
    <property type="match status" value="1"/>
</dbReference>
<evidence type="ECO:0000256" key="4">
    <source>
        <dbReference type="ARBA" id="ARBA00022759"/>
    </source>
</evidence>
<keyword evidence="4" id="KW-0255">Endonuclease</keyword>
<organism evidence="8 9">
    <name type="scientific">Taxus chinensis</name>
    <name type="common">Chinese yew</name>
    <name type="synonym">Taxus wallichiana var. chinensis</name>
    <dbReference type="NCBI Taxonomy" id="29808"/>
    <lineage>
        <taxon>Eukaryota</taxon>
        <taxon>Viridiplantae</taxon>
        <taxon>Streptophyta</taxon>
        <taxon>Embryophyta</taxon>
        <taxon>Tracheophyta</taxon>
        <taxon>Spermatophyta</taxon>
        <taxon>Pinopsida</taxon>
        <taxon>Pinidae</taxon>
        <taxon>Conifers II</taxon>
        <taxon>Cupressales</taxon>
        <taxon>Taxaceae</taxon>
        <taxon>Taxus</taxon>
    </lineage>
</organism>
<dbReference type="GO" id="GO:0004519">
    <property type="term" value="F:endonuclease activity"/>
    <property type="evidence" value="ECO:0007669"/>
    <property type="project" value="UniProtKB-KW"/>
</dbReference>
<dbReference type="InterPro" id="IPR043502">
    <property type="entry name" value="DNA/RNA_pol_sf"/>
</dbReference>
<feature type="non-terminal residue" evidence="8">
    <location>
        <position position="1"/>
    </location>
</feature>
<gene>
    <name evidence="8" type="ORF">KI387_036685</name>
</gene>
<accession>A0AA38FSF0</accession>
<dbReference type="AlphaFoldDB" id="A0AA38FSF0"/>
<dbReference type="GO" id="GO:0016787">
    <property type="term" value="F:hydrolase activity"/>
    <property type="evidence" value="ECO:0007669"/>
    <property type="project" value="UniProtKB-KW"/>
</dbReference>
<dbReference type="Proteomes" id="UP000824469">
    <property type="component" value="Unassembled WGS sequence"/>
</dbReference>
<evidence type="ECO:0000259" key="7">
    <source>
        <dbReference type="Pfam" id="PF17917"/>
    </source>
</evidence>
<name>A0AA38FSF0_TAXCH</name>
<protein>
    <recommendedName>
        <fullName evidence="7">Reverse transcriptase RNase H-like domain-containing protein</fullName>
    </recommendedName>
</protein>
<evidence type="ECO:0000313" key="9">
    <source>
        <dbReference type="Proteomes" id="UP000824469"/>
    </source>
</evidence>